<gene>
    <name evidence="6" type="ORF">BRPE64_BCDS04100</name>
</gene>
<evidence type="ECO:0000256" key="1">
    <source>
        <dbReference type="ARBA" id="ARBA00004613"/>
    </source>
</evidence>
<dbReference type="EMBL" id="AP013059">
    <property type="protein sequence ID" value="BAN25071.1"/>
    <property type="molecule type" value="Genomic_DNA"/>
</dbReference>
<evidence type="ECO:0000256" key="3">
    <source>
        <dbReference type="ARBA" id="ARBA00022729"/>
    </source>
</evidence>
<dbReference type="PANTHER" id="PTHR43662">
    <property type="match status" value="1"/>
</dbReference>
<organism evidence="6 7">
    <name type="scientific">Caballeronia insecticola</name>
    <dbReference type="NCBI Taxonomy" id="758793"/>
    <lineage>
        <taxon>Bacteria</taxon>
        <taxon>Pseudomonadati</taxon>
        <taxon>Pseudomonadota</taxon>
        <taxon>Betaproteobacteria</taxon>
        <taxon>Burkholderiales</taxon>
        <taxon>Burkholderiaceae</taxon>
        <taxon>Caballeronia</taxon>
    </lineage>
</organism>
<reference evidence="6 7" key="1">
    <citation type="journal article" date="2013" name="Genome Announc.">
        <title>Complete Genome Sequence of Burkholderia sp. Strain RPE64, Bacterial Symbiont of the Bean Bug Riptortus pedestris.</title>
        <authorList>
            <person name="Shibata T.F."/>
            <person name="Maeda T."/>
            <person name="Nikoh N."/>
            <person name="Yamaguchi K."/>
            <person name="Oshima K."/>
            <person name="Hattori M."/>
            <person name="Nishiyama T."/>
            <person name="Hasebe M."/>
            <person name="Fukatsu T."/>
            <person name="Kikuchi Y."/>
            <person name="Shigenobu S."/>
        </authorList>
    </citation>
    <scope>NUCLEOTIDE SEQUENCE [LARGE SCALE GENOMIC DNA]</scope>
</reference>
<dbReference type="InterPro" id="IPR055372">
    <property type="entry name" value="CBM96"/>
</dbReference>
<evidence type="ECO:0000313" key="6">
    <source>
        <dbReference type="EMBL" id="BAN25071.1"/>
    </source>
</evidence>
<keyword evidence="7" id="KW-1185">Reference proteome</keyword>
<dbReference type="AlphaFoldDB" id="R4WZR4"/>
<evidence type="ECO:0000259" key="4">
    <source>
        <dbReference type="Pfam" id="PF09362"/>
    </source>
</evidence>
<name>R4WZR4_9BURK</name>
<proteinExistence type="predicted"/>
<dbReference type="PANTHER" id="PTHR43662:SF3">
    <property type="entry name" value="DOMAIN PROTEIN, PUTATIVE (AFU_ORTHOLOGUE AFUA_6G11970)-RELATED"/>
    <property type="match status" value="1"/>
</dbReference>
<reference evidence="6 7" key="2">
    <citation type="journal article" date="2018" name="Int. J. Syst. Evol. Microbiol.">
        <title>Burkholderia insecticola sp. nov., a gut symbiotic bacterium of the bean bug Riptortus pedestris.</title>
        <authorList>
            <person name="Takeshita K."/>
            <person name="Tamaki H."/>
            <person name="Ohbayashi T."/>
            <person name="Meng X.-Y."/>
            <person name="Sone T."/>
            <person name="Mitani Y."/>
            <person name="Peeters C."/>
            <person name="Kikuchi Y."/>
            <person name="Vandamme P."/>
        </authorList>
    </citation>
    <scope>NUCLEOTIDE SEQUENCE [LARGE SCALE GENOMIC DNA]</scope>
    <source>
        <strain evidence="6">RPE64</strain>
    </source>
</reference>
<evidence type="ECO:0000313" key="7">
    <source>
        <dbReference type="Proteomes" id="UP000013966"/>
    </source>
</evidence>
<protein>
    <submittedName>
        <fullName evidence="6">Putative exported protein</fullName>
    </submittedName>
</protein>
<keyword evidence="3" id="KW-0732">Signal</keyword>
<dbReference type="InterPro" id="IPR018535">
    <property type="entry name" value="DUF1996"/>
</dbReference>
<dbReference type="Pfam" id="PF09362">
    <property type="entry name" value="DUF1996"/>
    <property type="match status" value="1"/>
</dbReference>
<dbReference type="HOGENOM" id="CLU_643562_0_0_4"/>
<dbReference type="Proteomes" id="UP000013966">
    <property type="component" value="Chromosome 2"/>
</dbReference>
<dbReference type="STRING" id="758793.BRPE64_BCDS04100"/>
<dbReference type="PATRIC" id="fig|758793.3.peg.3320"/>
<sequence length="389" mass="42027">MQHDFFGNKTTDAYSDLAKLNLNKATTCNVTADASAYWAPQLKRAAGIVVPDFQKTYYRKDTALPLVTAIPQGLEMLAGDHHGTAANPAVSFFCANKGYTGDPPTSCPVVNGNAQLDIVVYFPDCWDGEHIKPDFSAGVQNMTYHNKDGSCPEAYPIKIQQLEMNIQYTLGNNGDLNGAQLSMDPIMVNGVLTPQWGSLYTAHADFINAWKPDSMQYATDVCSNNGDTACSNNIPTYYSPATADTWLDAAGTPHNGDQKLRVGPGDIIFMKFPTPTNTTEYPYASAGVQTQGGNVSNSSAVYLYVFAAATNWDDANTPPTVSACTSQSVGAIYLDNVNQLRVNGIDSYVKQQIASKAPETAICIKNNTSNVVEFNSREMKTGVPALFLK</sequence>
<dbReference type="KEGG" id="buo:BRPE64_BCDS04100"/>
<evidence type="ECO:0000259" key="5">
    <source>
        <dbReference type="Pfam" id="PF24517"/>
    </source>
</evidence>
<evidence type="ECO:0000256" key="2">
    <source>
        <dbReference type="ARBA" id="ARBA00022525"/>
    </source>
</evidence>
<accession>R4WZR4</accession>
<dbReference type="Pfam" id="PF24517">
    <property type="entry name" value="CBM96"/>
    <property type="match status" value="1"/>
</dbReference>
<keyword evidence="2" id="KW-0964">Secreted</keyword>
<feature type="domain" description="Carbohydrate-binding module family 96" evidence="5">
    <location>
        <begin position="236"/>
        <end position="388"/>
    </location>
</feature>
<feature type="domain" description="DUF1996" evidence="4">
    <location>
        <begin position="2"/>
        <end position="210"/>
    </location>
</feature>
<comment type="subcellular location">
    <subcellularLocation>
        <location evidence="1">Secreted</location>
    </subcellularLocation>
</comment>
<dbReference type="GO" id="GO:0005576">
    <property type="term" value="C:extracellular region"/>
    <property type="evidence" value="ECO:0007669"/>
    <property type="project" value="UniProtKB-SubCell"/>
</dbReference>